<dbReference type="AlphaFoldDB" id="A0A225X007"/>
<evidence type="ECO:0000313" key="2">
    <source>
        <dbReference type="Proteomes" id="UP000198211"/>
    </source>
</evidence>
<accession>A0A225X007</accession>
<reference evidence="2" key="1">
    <citation type="submission" date="2017-03" db="EMBL/GenBank/DDBJ databases">
        <title>Phytopthora megakarya and P. palmivora, two closely related causual agents of cacao black pod achieved similar genome size and gene model numbers by different mechanisms.</title>
        <authorList>
            <person name="Ali S."/>
            <person name="Shao J."/>
            <person name="Larry D.J."/>
            <person name="Kronmiller B."/>
            <person name="Shen D."/>
            <person name="Strem M.D."/>
            <person name="Melnick R.L."/>
            <person name="Guiltinan M.J."/>
            <person name="Tyler B.M."/>
            <person name="Meinhardt L.W."/>
            <person name="Bailey B.A."/>
        </authorList>
    </citation>
    <scope>NUCLEOTIDE SEQUENCE [LARGE SCALE GENOMIC DNA]</scope>
    <source>
        <strain evidence="2">zdho120</strain>
    </source>
</reference>
<dbReference type="Proteomes" id="UP000198211">
    <property type="component" value="Unassembled WGS sequence"/>
</dbReference>
<evidence type="ECO:0000313" key="1">
    <source>
        <dbReference type="EMBL" id="OWZ23455.1"/>
    </source>
</evidence>
<proteinExistence type="predicted"/>
<dbReference type="EMBL" id="NBNE01000062">
    <property type="protein sequence ID" value="OWZ23455.1"/>
    <property type="molecule type" value="Genomic_DNA"/>
</dbReference>
<organism evidence="1 2">
    <name type="scientific">Phytophthora megakarya</name>
    <dbReference type="NCBI Taxonomy" id="4795"/>
    <lineage>
        <taxon>Eukaryota</taxon>
        <taxon>Sar</taxon>
        <taxon>Stramenopiles</taxon>
        <taxon>Oomycota</taxon>
        <taxon>Peronosporomycetes</taxon>
        <taxon>Peronosporales</taxon>
        <taxon>Peronosporaceae</taxon>
        <taxon>Phytophthora</taxon>
    </lineage>
</organism>
<comment type="caution">
    <text evidence="1">The sequence shown here is derived from an EMBL/GenBank/DDBJ whole genome shotgun (WGS) entry which is preliminary data.</text>
</comment>
<keyword evidence="2" id="KW-1185">Reference proteome</keyword>
<sequence length="91" mass="10138">MNAEDLVISVVSTCAKSALLSQTTKPHHSRRISSEFTAVTRLEVVYRSAATLVGLIRATLSPALRFGTKTWNNDAQIPPNLKTKIRFRKQK</sequence>
<protein>
    <submittedName>
        <fullName evidence="1">Uncharacterized protein</fullName>
    </submittedName>
</protein>
<gene>
    <name evidence="1" type="ORF">PHMEG_0001652</name>
</gene>
<name>A0A225X007_9STRA</name>